<evidence type="ECO:0000256" key="1">
    <source>
        <dbReference type="SAM" id="Phobius"/>
    </source>
</evidence>
<dbReference type="AlphaFoldDB" id="A0A933DS58"/>
<comment type="caution">
    <text evidence="2">The sequence shown here is derived from an EMBL/GenBank/DDBJ whole genome shotgun (WGS) entry which is preliminary data.</text>
</comment>
<name>A0A933DS58_9BACT</name>
<proteinExistence type="predicted"/>
<organism evidence="2 3">
    <name type="scientific">Candidatus Sungiibacteriota bacterium</name>
    <dbReference type="NCBI Taxonomy" id="2750080"/>
    <lineage>
        <taxon>Bacteria</taxon>
        <taxon>Candidatus Sungiibacteriota</taxon>
    </lineage>
</organism>
<keyword evidence="1" id="KW-1133">Transmembrane helix</keyword>
<keyword evidence="1" id="KW-0472">Membrane</keyword>
<evidence type="ECO:0000313" key="2">
    <source>
        <dbReference type="EMBL" id="MBI4132850.1"/>
    </source>
</evidence>
<gene>
    <name evidence="2" type="ORF">HY473_02090</name>
</gene>
<keyword evidence="1" id="KW-0812">Transmembrane</keyword>
<protein>
    <submittedName>
        <fullName evidence="2">Uncharacterized protein</fullName>
    </submittedName>
</protein>
<evidence type="ECO:0000313" key="3">
    <source>
        <dbReference type="Proteomes" id="UP000756703"/>
    </source>
</evidence>
<dbReference type="Proteomes" id="UP000756703">
    <property type="component" value="Unassembled WGS sequence"/>
</dbReference>
<accession>A0A933DS58</accession>
<sequence>MRQNILSIILLVLVIAAGVWWWRSFRQAEPAAVSVSVQPASERLKQYRQLKNLQVDTSIFSDPLFQSLERFGVGGFFIGSIPHGRANPFVPF</sequence>
<dbReference type="EMBL" id="JACQMI010000013">
    <property type="protein sequence ID" value="MBI4132850.1"/>
    <property type="molecule type" value="Genomic_DNA"/>
</dbReference>
<feature type="transmembrane region" description="Helical" evidence="1">
    <location>
        <begin position="5"/>
        <end position="22"/>
    </location>
</feature>
<reference evidence="2" key="1">
    <citation type="submission" date="2020-07" db="EMBL/GenBank/DDBJ databases">
        <title>Huge and variable diversity of episymbiotic CPR bacteria and DPANN archaea in groundwater ecosystems.</title>
        <authorList>
            <person name="He C.Y."/>
            <person name="Keren R."/>
            <person name="Whittaker M."/>
            <person name="Farag I.F."/>
            <person name="Doudna J."/>
            <person name="Cate J.H.D."/>
            <person name="Banfield J.F."/>
        </authorList>
    </citation>
    <scope>NUCLEOTIDE SEQUENCE</scope>
    <source>
        <strain evidence="2">NC_groundwater_1225_Ag_S-0.1um_56_177</strain>
    </source>
</reference>